<organism evidence="5 6">
    <name type="scientific">Phormidium tenue NIES-30</name>
    <dbReference type="NCBI Taxonomy" id="549789"/>
    <lineage>
        <taxon>Bacteria</taxon>
        <taxon>Bacillati</taxon>
        <taxon>Cyanobacteriota</taxon>
        <taxon>Cyanophyceae</taxon>
        <taxon>Oscillatoriophycideae</taxon>
        <taxon>Oscillatoriales</taxon>
        <taxon>Oscillatoriaceae</taxon>
        <taxon>Phormidium</taxon>
    </lineage>
</organism>
<dbReference type="RefSeq" id="WP_073608872.1">
    <property type="nucleotide sequence ID" value="NZ_MRCG01000009.1"/>
</dbReference>
<accession>A0A1U7J4A4</accession>
<evidence type="ECO:0000256" key="1">
    <source>
        <dbReference type="ARBA" id="ARBA00023015"/>
    </source>
</evidence>
<comment type="caution">
    <text evidence="5">The sequence shown here is derived from an EMBL/GenBank/DDBJ whole genome shotgun (WGS) entry which is preliminary data.</text>
</comment>
<dbReference type="InterPro" id="IPR036388">
    <property type="entry name" value="WH-like_DNA-bd_sf"/>
</dbReference>
<dbReference type="GO" id="GO:0003677">
    <property type="term" value="F:DNA binding"/>
    <property type="evidence" value="ECO:0007669"/>
    <property type="project" value="UniProtKB-KW"/>
</dbReference>
<dbReference type="EMBL" id="MRCG01000009">
    <property type="protein sequence ID" value="OKH47396.1"/>
    <property type="molecule type" value="Genomic_DNA"/>
</dbReference>
<dbReference type="InterPro" id="IPR036527">
    <property type="entry name" value="SCP2_sterol-bd_dom_sf"/>
</dbReference>
<feature type="domain" description="HTH hxlR-type" evidence="4">
    <location>
        <begin position="9"/>
        <end position="106"/>
    </location>
</feature>
<evidence type="ECO:0000256" key="2">
    <source>
        <dbReference type="ARBA" id="ARBA00023125"/>
    </source>
</evidence>
<dbReference type="Pfam" id="PF01638">
    <property type="entry name" value="HxlR"/>
    <property type="match status" value="1"/>
</dbReference>
<keyword evidence="1" id="KW-0805">Transcription regulation</keyword>
<gene>
    <name evidence="5" type="ORF">NIES30_13045</name>
</gene>
<keyword evidence="2" id="KW-0238">DNA-binding</keyword>
<dbReference type="PANTHER" id="PTHR33204:SF18">
    <property type="entry name" value="TRANSCRIPTIONAL REGULATORY PROTEIN"/>
    <property type="match status" value="1"/>
</dbReference>
<reference evidence="5 6" key="1">
    <citation type="submission" date="2016-11" db="EMBL/GenBank/DDBJ databases">
        <title>Draft Genome Sequences of Nine Cyanobacterial Strains from Diverse Habitats.</title>
        <authorList>
            <person name="Zhu T."/>
            <person name="Hou S."/>
            <person name="Lu X."/>
            <person name="Hess W.R."/>
        </authorList>
    </citation>
    <scope>NUCLEOTIDE SEQUENCE [LARGE SCALE GENOMIC DNA]</scope>
    <source>
        <strain evidence="5 6">NIES-30</strain>
    </source>
</reference>
<dbReference type="AlphaFoldDB" id="A0A1U7J4A4"/>
<evidence type="ECO:0000313" key="5">
    <source>
        <dbReference type="EMBL" id="OKH47396.1"/>
    </source>
</evidence>
<dbReference type="SUPFAM" id="SSF46785">
    <property type="entry name" value="Winged helix' DNA-binding domain"/>
    <property type="match status" value="1"/>
</dbReference>
<evidence type="ECO:0000313" key="6">
    <source>
        <dbReference type="Proteomes" id="UP000185557"/>
    </source>
</evidence>
<name>A0A1U7J4A4_9CYAN</name>
<dbReference type="OrthoDB" id="9791143at2"/>
<dbReference type="CDD" id="cd00090">
    <property type="entry name" value="HTH_ARSR"/>
    <property type="match status" value="1"/>
</dbReference>
<dbReference type="SUPFAM" id="SSF55718">
    <property type="entry name" value="SCP-like"/>
    <property type="match status" value="1"/>
</dbReference>
<dbReference type="Proteomes" id="UP000185557">
    <property type="component" value="Unassembled WGS sequence"/>
</dbReference>
<dbReference type="Pfam" id="PF02036">
    <property type="entry name" value="SCP2"/>
    <property type="match status" value="1"/>
</dbReference>
<dbReference type="Gene3D" id="1.10.10.10">
    <property type="entry name" value="Winged helix-like DNA-binding domain superfamily/Winged helix DNA-binding domain"/>
    <property type="match status" value="1"/>
</dbReference>
<dbReference type="InterPro" id="IPR011991">
    <property type="entry name" value="ArsR-like_HTH"/>
</dbReference>
<dbReference type="STRING" id="549789.NIES30_13045"/>
<sequence length="240" mass="27068">MGKGYGQYCPISRAAEIICERWTPLILRELMSGSHHFNEISYGVPLMSRALLIKRLKELELAGIITRQEKATGQGSVYLLTPAGEALKPLIDQMGVWATHWTRDRLSPDQLDDRLLMWAMRRGVNLDAFPSVKVVLQFDLRGLTKGKQKERSYWMVVESARVDVCFQDPGFGVDVVIAADLSTFTHVVMGYERLDQALKTGSIAFDGPSEYVQQLPTWLYLHSERRHLSGIAPFVIGKMA</sequence>
<keyword evidence="6" id="KW-1185">Reference proteome</keyword>
<dbReference type="InterPro" id="IPR003033">
    <property type="entry name" value="SCP2_sterol-bd_dom"/>
</dbReference>
<dbReference type="PROSITE" id="PS51118">
    <property type="entry name" value="HTH_HXLR"/>
    <property type="match status" value="1"/>
</dbReference>
<evidence type="ECO:0000256" key="3">
    <source>
        <dbReference type="ARBA" id="ARBA00023163"/>
    </source>
</evidence>
<keyword evidence="3" id="KW-0804">Transcription</keyword>
<proteinExistence type="predicted"/>
<dbReference type="InterPro" id="IPR036390">
    <property type="entry name" value="WH_DNA-bd_sf"/>
</dbReference>
<dbReference type="PANTHER" id="PTHR33204">
    <property type="entry name" value="TRANSCRIPTIONAL REGULATOR, MARR FAMILY"/>
    <property type="match status" value="1"/>
</dbReference>
<protein>
    <submittedName>
        <fullName evidence="5">Transcriptional regulator</fullName>
    </submittedName>
</protein>
<evidence type="ECO:0000259" key="4">
    <source>
        <dbReference type="PROSITE" id="PS51118"/>
    </source>
</evidence>
<dbReference type="InterPro" id="IPR002577">
    <property type="entry name" value="HTH_HxlR"/>
</dbReference>